<dbReference type="AlphaFoldDB" id="A0AAV2R1L5"/>
<gene>
    <name evidence="4" type="ORF">MNOR_LOCUS18543</name>
</gene>
<keyword evidence="5" id="KW-1185">Reference proteome</keyword>
<sequence length="292" mass="32016">GAIGLAFLAVFISDIAVKVVQNLTNKEVIKDIKGKAVLITGCDTGFGKLLAGRLDHLGFKVYACCMQPEGDGARSLQESATNGLKVLKMDVTNDDDVAQATTLLKQDLGDGKLWCIVNNAGIAEFSEVELCPMSRYQQVLDVNTLGPLRVTKAFLPLLRKARQGRVIIVASLAGRFTFPGWTPYSMSKHAAVSLADGLRQELVKWNISVHTIESSFYKTPIANAAANIKSTNQSWEATPEDIRRSYGEAYIEDFRNYIRKSVAKAKPHEKLHEVVDDLVHAVTSVNPKVELN</sequence>
<dbReference type="GO" id="GO:0016491">
    <property type="term" value="F:oxidoreductase activity"/>
    <property type="evidence" value="ECO:0007669"/>
    <property type="project" value="UniProtKB-KW"/>
</dbReference>
<feature type="signal peptide" evidence="3">
    <location>
        <begin position="1"/>
        <end position="22"/>
    </location>
</feature>
<evidence type="ECO:0000256" key="3">
    <source>
        <dbReference type="SAM" id="SignalP"/>
    </source>
</evidence>
<evidence type="ECO:0000313" key="5">
    <source>
        <dbReference type="Proteomes" id="UP001497623"/>
    </source>
</evidence>
<feature type="non-terminal residue" evidence="4">
    <location>
        <position position="1"/>
    </location>
</feature>
<dbReference type="PRINTS" id="PR00081">
    <property type="entry name" value="GDHRDH"/>
</dbReference>
<dbReference type="EMBL" id="CAXKWB010013335">
    <property type="protein sequence ID" value="CAL4107352.1"/>
    <property type="molecule type" value="Genomic_DNA"/>
</dbReference>
<evidence type="ECO:0000256" key="2">
    <source>
        <dbReference type="RuleBase" id="RU000363"/>
    </source>
</evidence>
<dbReference type="Proteomes" id="UP001497623">
    <property type="component" value="Unassembled WGS sequence"/>
</dbReference>
<feature type="chain" id="PRO_5043842121" evidence="3">
    <location>
        <begin position="23"/>
        <end position="292"/>
    </location>
</feature>
<reference evidence="4 5" key="1">
    <citation type="submission" date="2024-05" db="EMBL/GenBank/DDBJ databases">
        <authorList>
            <person name="Wallberg A."/>
        </authorList>
    </citation>
    <scope>NUCLEOTIDE SEQUENCE [LARGE SCALE GENOMIC DNA]</scope>
</reference>
<dbReference type="InterPro" id="IPR002347">
    <property type="entry name" value="SDR_fam"/>
</dbReference>
<dbReference type="GO" id="GO:0008202">
    <property type="term" value="P:steroid metabolic process"/>
    <property type="evidence" value="ECO:0007669"/>
    <property type="project" value="TreeGrafter"/>
</dbReference>
<comment type="caution">
    <text evidence="4">The sequence shown here is derived from an EMBL/GenBank/DDBJ whole genome shotgun (WGS) entry which is preliminary data.</text>
</comment>
<evidence type="ECO:0000313" key="4">
    <source>
        <dbReference type="EMBL" id="CAL4107352.1"/>
    </source>
</evidence>
<comment type="similarity">
    <text evidence="2">Belongs to the short-chain dehydrogenases/reductases (SDR) family.</text>
</comment>
<dbReference type="PRINTS" id="PR00080">
    <property type="entry name" value="SDRFAMILY"/>
</dbReference>
<protein>
    <submittedName>
        <fullName evidence="4">Uncharacterized protein</fullName>
    </submittedName>
</protein>
<evidence type="ECO:0000256" key="1">
    <source>
        <dbReference type="ARBA" id="ARBA00023002"/>
    </source>
</evidence>
<name>A0AAV2R1L5_MEGNR</name>
<accession>A0AAV2R1L5</accession>
<dbReference type="SUPFAM" id="SSF51735">
    <property type="entry name" value="NAD(P)-binding Rossmann-fold domains"/>
    <property type="match status" value="1"/>
</dbReference>
<dbReference type="PANTHER" id="PTHR43313">
    <property type="entry name" value="SHORT-CHAIN DEHYDROGENASE/REDUCTASE FAMILY 9C"/>
    <property type="match status" value="1"/>
</dbReference>
<dbReference type="Gene3D" id="3.40.50.720">
    <property type="entry name" value="NAD(P)-binding Rossmann-like Domain"/>
    <property type="match status" value="1"/>
</dbReference>
<dbReference type="InterPro" id="IPR020904">
    <property type="entry name" value="Sc_DH/Rdtase_CS"/>
</dbReference>
<keyword evidence="1" id="KW-0560">Oxidoreductase</keyword>
<dbReference type="PANTHER" id="PTHR43313:SF36">
    <property type="entry name" value="D-BETA-HYDROXYBUTYRATE DEHYDROGENASE, MITOCHONDRIAL"/>
    <property type="match status" value="1"/>
</dbReference>
<proteinExistence type="inferred from homology"/>
<organism evidence="4 5">
    <name type="scientific">Meganyctiphanes norvegica</name>
    <name type="common">Northern krill</name>
    <name type="synonym">Thysanopoda norvegica</name>
    <dbReference type="NCBI Taxonomy" id="48144"/>
    <lineage>
        <taxon>Eukaryota</taxon>
        <taxon>Metazoa</taxon>
        <taxon>Ecdysozoa</taxon>
        <taxon>Arthropoda</taxon>
        <taxon>Crustacea</taxon>
        <taxon>Multicrustacea</taxon>
        <taxon>Malacostraca</taxon>
        <taxon>Eumalacostraca</taxon>
        <taxon>Eucarida</taxon>
        <taxon>Euphausiacea</taxon>
        <taxon>Euphausiidae</taxon>
        <taxon>Meganyctiphanes</taxon>
    </lineage>
</organism>
<dbReference type="Pfam" id="PF00106">
    <property type="entry name" value="adh_short"/>
    <property type="match status" value="1"/>
</dbReference>
<keyword evidence="3" id="KW-0732">Signal</keyword>
<dbReference type="InterPro" id="IPR036291">
    <property type="entry name" value="NAD(P)-bd_dom_sf"/>
</dbReference>
<feature type="non-terminal residue" evidence="4">
    <location>
        <position position="292"/>
    </location>
</feature>
<dbReference type="PROSITE" id="PS00061">
    <property type="entry name" value="ADH_SHORT"/>
    <property type="match status" value="1"/>
</dbReference>